<dbReference type="Proteomes" id="UP000268844">
    <property type="component" value="Unassembled WGS sequence"/>
</dbReference>
<dbReference type="EMBL" id="UZWD01000043">
    <property type="protein sequence ID" value="VDS06364.1"/>
    <property type="molecule type" value="Genomic_DNA"/>
</dbReference>
<evidence type="ECO:0000313" key="3">
    <source>
        <dbReference type="EMBL" id="VDS06364.1"/>
    </source>
</evidence>
<reference evidence="3 4" key="1">
    <citation type="submission" date="2018-12" db="EMBL/GenBank/DDBJ databases">
        <authorList>
            <person name="Criscuolo A."/>
        </authorList>
    </citation>
    <scope>NUCLEOTIDE SEQUENCE [LARGE SCALE GENOMIC DNA]</scope>
    <source>
        <strain evidence="3">ACIP1116281</strain>
    </source>
</reference>
<evidence type="ECO:0000256" key="2">
    <source>
        <dbReference type="SAM" id="SignalP"/>
    </source>
</evidence>
<dbReference type="InterPro" id="IPR038696">
    <property type="entry name" value="IalB_sf"/>
</dbReference>
<keyword evidence="2" id="KW-0732">Signal</keyword>
<accession>A0A3S4CUV2</accession>
<feature type="region of interest" description="Disordered" evidence="1">
    <location>
        <begin position="222"/>
        <end position="252"/>
    </location>
</feature>
<keyword evidence="4" id="KW-1185">Reference proteome</keyword>
<sequence>MDFRKPLVAGFTVAALMMSPLSAYAQDTTAPAPDAPAAEAPATPAADGAAAPAAAAPGGVASQNWLKVCDPLPDGQQACIMRQVVLANGQFLGSFLLRDDPGQESRLLAVAAVPLGVLLPFGLTWQIDGAKPVRVPYMLCDPTSCATQLVINEQYVNSLKRGNVLKLTAKNRQNQDLTIEINLSGFTSTYDGEAALTFEQFRQETSGENALEQVLQDRAEQLRQQLSAGDGAATPNAPAPAAGEQPAPPPAQ</sequence>
<dbReference type="AlphaFoldDB" id="A0A3S4CUV2"/>
<evidence type="ECO:0000256" key="1">
    <source>
        <dbReference type="SAM" id="MobiDB-lite"/>
    </source>
</evidence>
<feature type="region of interest" description="Disordered" evidence="1">
    <location>
        <begin position="28"/>
        <end position="50"/>
    </location>
</feature>
<evidence type="ECO:0000313" key="4">
    <source>
        <dbReference type="Proteomes" id="UP000268844"/>
    </source>
</evidence>
<proteinExistence type="predicted"/>
<organism evidence="3 4">
    <name type="scientific">Devosia equisanguinis</name>
    <dbReference type="NCBI Taxonomy" id="2490941"/>
    <lineage>
        <taxon>Bacteria</taxon>
        <taxon>Pseudomonadati</taxon>
        <taxon>Pseudomonadota</taxon>
        <taxon>Alphaproteobacteria</taxon>
        <taxon>Hyphomicrobiales</taxon>
        <taxon>Devosiaceae</taxon>
        <taxon>Devosia</taxon>
    </lineage>
</organism>
<gene>
    <name evidence="3" type="ORF">DEVEQU_03527</name>
</gene>
<dbReference type="Pfam" id="PF06776">
    <property type="entry name" value="IalB"/>
    <property type="match status" value="1"/>
</dbReference>
<dbReference type="OrthoDB" id="8017994at2"/>
<feature type="signal peptide" evidence="2">
    <location>
        <begin position="1"/>
        <end position="25"/>
    </location>
</feature>
<protein>
    <submittedName>
        <fullName evidence="3">Invasion associated locus B (IalB) protein</fullName>
    </submittedName>
</protein>
<dbReference type="RefSeq" id="WP_126151879.1">
    <property type="nucleotide sequence ID" value="NZ_JBHTMH010000001.1"/>
</dbReference>
<feature type="chain" id="PRO_5018610113" evidence="2">
    <location>
        <begin position="26"/>
        <end position="252"/>
    </location>
</feature>
<feature type="compositionally biased region" description="Low complexity" evidence="1">
    <location>
        <begin position="228"/>
        <end position="245"/>
    </location>
</feature>
<dbReference type="InterPro" id="IPR010642">
    <property type="entry name" value="Invasion_prot_B"/>
</dbReference>
<name>A0A3S4CUV2_9HYPH</name>
<dbReference type="Gene3D" id="2.60.40.1880">
    <property type="entry name" value="Invasion associated locus B (IalB) protein"/>
    <property type="match status" value="1"/>
</dbReference>